<feature type="transmembrane region" description="Helical" evidence="6">
    <location>
        <begin position="32"/>
        <end position="51"/>
    </location>
</feature>
<evidence type="ECO:0000256" key="5">
    <source>
        <dbReference type="ARBA" id="ARBA00023136"/>
    </source>
</evidence>
<feature type="transmembrane region" description="Helical" evidence="6">
    <location>
        <begin position="71"/>
        <end position="89"/>
    </location>
</feature>
<keyword evidence="2" id="KW-1003">Cell membrane</keyword>
<keyword evidence="3 6" id="KW-0812">Transmembrane</keyword>
<reference evidence="10" key="1">
    <citation type="journal article" date="2019" name="Int. J. Syst. Evol. Microbiol.">
        <title>The Global Catalogue of Microorganisms (GCM) 10K type strain sequencing project: providing services to taxonomists for standard genome sequencing and annotation.</title>
        <authorList>
            <consortium name="The Broad Institute Genomics Platform"/>
            <consortium name="The Broad Institute Genome Sequencing Center for Infectious Disease"/>
            <person name="Wu L."/>
            <person name="Ma J."/>
        </authorList>
    </citation>
    <scope>NUCLEOTIDE SEQUENCE [LARGE SCALE GENOMIC DNA]</scope>
    <source>
        <strain evidence="10">JCM 30346</strain>
    </source>
</reference>
<evidence type="ECO:0000256" key="1">
    <source>
        <dbReference type="ARBA" id="ARBA00004651"/>
    </source>
</evidence>
<evidence type="ECO:0000313" key="10">
    <source>
        <dbReference type="Proteomes" id="UP001596137"/>
    </source>
</evidence>
<feature type="transmembrane region" description="Helical" evidence="6">
    <location>
        <begin position="101"/>
        <end position="120"/>
    </location>
</feature>
<dbReference type="Pfam" id="PF09924">
    <property type="entry name" value="LPG_synthase_C"/>
    <property type="match status" value="1"/>
</dbReference>
<feature type="transmembrane region" description="Helical" evidence="6">
    <location>
        <begin position="170"/>
        <end position="191"/>
    </location>
</feature>
<dbReference type="InterPro" id="IPR051211">
    <property type="entry name" value="PG_lysyltransferase"/>
</dbReference>
<evidence type="ECO:0000313" key="9">
    <source>
        <dbReference type="EMBL" id="MFC6085425.1"/>
    </source>
</evidence>
<dbReference type="PANTHER" id="PTHR34697">
    <property type="entry name" value="PHOSPHATIDYLGLYCEROL LYSYLTRANSFERASE"/>
    <property type="match status" value="1"/>
</dbReference>
<keyword evidence="10" id="KW-1185">Reference proteome</keyword>
<dbReference type="RefSeq" id="WP_380759547.1">
    <property type="nucleotide sequence ID" value="NZ_JBHSRF010000062.1"/>
</dbReference>
<feature type="transmembrane region" description="Helical" evidence="6">
    <location>
        <begin position="140"/>
        <end position="158"/>
    </location>
</feature>
<organism evidence="9 10">
    <name type="scientific">Sphaerisporangium aureirubrum</name>
    <dbReference type="NCBI Taxonomy" id="1544736"/>
    <lineage>
        <taxon>Bacteria</taxon>
        <taxon>Bacillati</taxon>
        <taxon>Actinomycetota</taxon>
        <taxon>Actinomycetes</taxon>
        <taxon>Streptosporangiales</taxon>
        <taxon>Streptosporangiaceae</taxon>
        <taxon>Sphaerisporangium</taxon>
    </lineage>
</organism>
<comment type="caution">
    <text evidence="9">The sequence shown here is derived from an EMBL/GenBank/DDBJ whole genome shotgun (WGS) entry which is preliminary data.</text>
</comment>
<gene>
    <name evidence="9" type="ORF">ACFP1K_29955</name>
</gene>
<sequence>MAVAEQGRAAAAGPARPGGDDGGGLRALVPRALSVGMALAALYSAVIALVPPLRNLLRPVSFVIETAVFPVAPNLGYAVFLAILAGALARRKRAAHRVTMAVFTLLVLGDLAVVLSASLMPDLVEEFGLTGQVVASQVNLAVAAVLLGVLVATADEFFAPTRRASFRQALATLAGLLALSGAVGYGLVTLFPGSLRGEHHLAWALERALGGAATLDAQRAGRPPSWVDLVIGLLSAVAVLAAFAVLFRSQRVRAELPPADEERLRALLGTYGARDSLGYFATRHDRTAIFSPSGKAAVSYRVVAGVCLAGGDPIGDVEAWAPAIRAWLEEARRYGWAPAVIGPGETAALAYARAGLRVLELGDEAVIEVAEFGLDGREMRGVRQAVNRVGRAGFTLRIRRHADVPAEEMREVVERAAAWRDTRDERGFSMALSRLGDPADGRCVLVEAHDAQGRPAALLSFVPWGDDGLSLDLMRRDRDADNGLMEFMVAGLAVEASGLGVKRISLNFAMFRSVFEGGARLGAGPVLRLWRWTLVFVSRWWQLESLYRANAKYRPRWVPRFLAFDDARDLPRVGLASVIAEGFLTAPRLPRFPRRARRAGHATGTGWLSR</sequence>
<evidence type="ECO:0000256" key="3">
    <source>
        <dbReference type="ARBA" id="ARBA00022692"/>
    </source>
</evidence>
<evidence type="ECO:0000259" key="8">
    <source>
        <dbReference type="Pfam" id="PF16995"/>
    </source>
</evidence>
<dbReference type="InterPro" id="IPR031553">
    <property type="entry name" value="tRNA-synt_2_TM"/>
</dbReference>
<feature type="transmembrane region" description="Helical" evidence="6">
    <location>
        <begin position="229"/>
        <end position="247"/>
    </location>
</feature>
<dbReference type="InterPro" id="IPR024320">
    <property type="entry name" value="LPG_synthase_C"/>
</dbReference>
<evidence type="ECO:0000259" key="7">
    <source>
        <dbReference type="Pfam" id="PF09924"/>
    </source>
</evidence>
<evidence type="ECO:0000256" key="4">
    <source>
        <dbReference type="ARBA" id="ARBA00022989"/>
    </source>
</evidence>
<accession>A0ABW1NQM6</accession>
<feature type="domain" description="Phosphatidylglycerol lysyltransferase C-terminal" evidence="7">
    <location>
        <begin position="265"/>
        <end position="564"/>
    </location>
</feature>
<name>A0ABW1NQM6_9ACTN</name>
<dbReference type="Pfam" id="PF16995">
    <property type="entry name" value="tRNA-synt_2_TM"/>
    <property type="match status" value="1"/>
</dbReference>
<dbReference type="EMBL" id="JBHSRF010000062">
    <property type="protein sequence ID" value="MFC6085425.1"/>
    <property type="molecule type" value="Genomic_DNA"/>
</dbReference>
<feature type="domain" description="Lysyl-tRNA synthetase N-terminal transmembrane region" evidence="8">
    <location>
        <begin position="27"/>
        <end position="247"/>
    </location>
</feature>
<keyword evidence="5 6" id="KW-0472">Membrane</keyword>
<dbReference type="PANTHER" id="PTHR34697:SF2">
    <property type="entry name" value="PHOSPHATIDYLGLYCEROL LYSYLTRANSFERASE"/>
    <property type="match status" value="1"/>
</dbReference>
<dbReference type="Proteomes" id="UP001596137">
    <property type="component" value="Unassembled WGS sequence"/>
</dbReference>
<proteinExistence type="predicted"/>
<keyword evidence="4 6" id="KW-1133">Transmembrane helix</keyword>
<comment type="subcellular location">
    <subcellularLocation>
        <location evidence="1">Cell membrane</location>
        <topology evidence="1">Multi-pass membrane protein</topology>
    </subcellularLocation>
</comment>
<protein>
    <submittedName>
        <fullName evidence="9">Phosphatidylglycerol lysyltransferase domain-containing protein</fullName>
    </submittedName>
</protein>
<evidence type="ECO:0000256" key="2">
    <source>
        <dbReference type="ARBA" id="ARBA00022475"/>
    </source>
</evidence>
<evidence type="ECO:0000256" key="6">
    <source>
        <dbReference type="SAM" id="Phobius"/>
    </source>
</evidence>